<evidence type="ECO:0000313" key="2">
    <source>
        <dbReference type="EMBL" id="OAK68113.1"/>
    </source>
</evidence>
<dbReference type="AlphaFoldDB" id="A0A177ZKK6"/>
<proteinExistence type="predicted"/>
<keyword evidence="1" id="KW-1133">Transmembrane helix</keyword>
<feature type="transmembrane region" description="Helical" evidence="1">
    <location>
        <begin position="194"/>
        <end position="212"/>
    </location>
</feature>
<gene>
    <name evidence="2" type="ORF">ABB05_16235</name>
</gene>
<accession>A0A177ZKK6</accession>
<dbReference type="Pfam" id="PF05975">
    <property type="entry name" value="EcsB"/>
    <property type="match status" value="1"/>
</dbReference>
<dbReference type="Proteomes" id="UP000077881">
    <property type="component" value="Unassembled WGS sequence"/>
</dbReference>
<dbReference type="EMBL" id="LDJR01000057">
    <property type="protein sequence ID" value="OAK68113.1"/>
    <property type="molecule type" value="Genomic_DNA"/>
</dbReference>
<feature type="transmembrane region" description="Helical" evidence="1">
    <location>
        <begin position="168"/>
        <end position="188"/>
    </location>
</feature>
<reference evidence="2 3" key="1">
    <citation type="submission" date="2015-05" db="EMBL/GenBank/DDBJ databases">
        <title>Comparison of genome.</title>
        <authorList>
            <person name="Zheng Z."/>
            <person name="Sun M."/>
        </authorList>
    </citation>
    <scope>NUCLEOTIDE SEQUENCE [LARGE SCALE GENOMIC DNA]</scope>
    <source>
        <strain evidence="2 3">G25-74</strain>
    </source>
</reference>
<organism evidence="2 3">
    <name type="scientific">Lederbergia galactosidilytica</name>
    <dbReference type="NCBI Taxonomy" id="217031"/>
    <lineage>
        <taxon>Bacteria</taxon>
        <taxon>Bacillati</taxon>
        <taxon>Bacillota</taxon>
        <taxon>Bacilli</taxon>
        <taxon>Bacillales</taxon>
        <taxon>Bacillaceae</taxon>
        <taxon>Lederbergia</taxon>
    </lineage>
</organism>
<dbReference type="PATRIC" id="fig|217031.6.peg.3509"/>
<feature type="transmembrane region" description="Helical" evidence="1">
    <location>
        <begin position="293"/>
        <end position="312"/>
    </location>
</feature>
<feature type="transmembrane region" description="Helical" evidence="1">
    <location>
        <begin position="102"/>
        <end position="125"/>
    </location>
</feature>
<feature type="transmembrane region" description="Helical" evidence="1">
    <location>
        <begin position="361"/>
        <end position="384"/>
    </location>
</feature>
<evidence type="ECO:0000256" key="1">
    <source>
        <dbReference type="SAM" id="Phobius"/>
    </source>
</evidence>
<dbReference type="InterPro" id="IPR010288">
    <property type="entry name" value="EcsB_ABC"/>
</dbReference>
<keyword evidence="1" id="KW-0812">Transmembrane</keyword>
<keyword evidence="3" id="KW-1185">Reference proteome</keyword>
<name>A0A177ZKK6_9BACI</name>
<keyword evidence="1" id="KW-0472">Membrane</keyword>
<dbReference type="STRING" id="217031.ABB05_16235"/>
<dbReference type="RefSeq" id="WP_057982120.1">
    <property type="nucleotide sequence ID" value="NZ_JAGGKH010000009.1"/>
</dbReference>
<dbReference type="OrthoDB" id="2448479at2"/>
<comment type="caution">
    <text evidence="2">The sequence shown here is derived from an EMBL/GenBank/DDBJ whole genome shotgun (WGS) entry which is preliminary data.</text>
</comment>
<feature type="transmembrane region" description="Helical" evidence="1">
    <location>
        <begin position="318"/>
        <end position="340"/>
    </location>
</feature>
<dbReference type="GO" id="GO:0016020">
    <property type="term" value="C:membrane"/>
    <property type="evidence" value="ECO:0007669"/>
    <property type="project" value="InterPro"/>
</dbReference>
<feature type="transmembrane region" description="Helical" evidence="1">
    <location>
        <begin position="28"/>
        <end position="50"/>
    </location>
</feature>
<sequence length="391" mass="46598">MKSKELFWMRLKQEWEHRFRTIKSIVDWTVFVYFVLPATVISFFIYRSWWLEMPNWMDGVPIQLLALFFLLLWGDHFHTYVREADRIFLRKNKKLFLQLKQWGIIYSYLYQCLSVLGVGIAIGPFWYQHFQLHTGDFILFSGLWVSLKWLIMAIKGKWNVQVRGWRSLLRGIPFFIGALIVWGLGFQFFLQQNVGWLLLLIVFNTALSILFVRHRFTSVHNFEQDLTIDELEKNKYTEMIFQLSLDIEKQSRSTSNRIKPRLYTRSNRLFKTRNEKTGYLELFIKAITRNSQYILQYMQIISVTAAAIILLPPVWLKITVFISGAVFLLTWVGNMWRRTVEEHPFVRKYPMEIGFFQAKRIVTIASLIPFIVIVGLLVVIRIFLFTHIPNL</sequence>
<feature type="transmembrane region" description="Helical" evidence="1">
    <location>
        <begin position="62"/>
        <end position="81"/>
    </location>
</feature>
<protein>
    <submittedName>
        <fullName evidence="2">Uncharacterized protein</fullName>
    </submittedName>
</protein>
<evidence type="ECO:0000313" key="3">
    <source>
        <dbReference type="Proteomes" id="UP000077881"/>
    </source>
</evidence>
<feature type="transmembrane region" description="Helical" evidence="1">
    <location>
        <begin position="137"/>
        <end position="156"/>
    </location>
</feature>